<reference evidence="1" key="1">
    <citation type="submission" date="2021-10" db="EMBL/GenBank/DDBJ databases">
        <title>Melipona bicolor Genome sequencing and assembly.</title>
        <authorList>
            <person name="Araujo N.S."/>
            <person name="Arias M.C."/>
        </authorList>
    </citation>
    <scope>NUCLEOTIDE SEQUENCE</scope>
    <source>
        <strain evidence="1">USP_2M_L1-L4_2017</strain>
        <tissue evidence="1">Whole body</tissue>
    </source>
</reference>
<evidence type="ECO:0000313" key="2">
    <source>
        <dbReference type="Proteomes" id="UP001177670"/>
    </source>
</evidence>
<dbReference type="AlphaFoldDB" id="A0AA40KGX4"/>
<keyword evidence="2" id="KW-1185">Reference proteome</keyword>
<comment type="caution">
    <text evidence="1">The sequence shown here is derived from an EMBL/GenBank/DDBJ whole genome shotgun (WGS) entry which is preliminary data.</text>
</comment>
<sequence length="146" mass="17173">LAVRRSWSHGDWIFLRWKLFRGEISRYNTRDNAKCFLENIGKRGLRKKTERMGNPKIHWLAIFRLRVPSNWIRTKSTVRNRFVRETLGERGFGQTFERRESKHAWKGEGAAVLKERSTKSEVASTRRVFPLGNFTSPGQVQGNARR</sequence>
<proteinExistence type="predicted"/>
<protein>
    <submittedName>
        <fullName evidence="1">Uncharacterized protein</fullName>
    </submittedName>
</protein>
<name>A0AA40KGX4_9HYME</name>
<dbReference type="Proteomes" id="UP001177670">
    <property type="component" value="Unassembled WGS sequence"/>
</dbReference>
<organism evidence="1 2">
    <name type="scientific">Melipona bicolor</name>
    <dbReference type="NCBI Taxonomy" id="60889"/>
    <lineage>
        <taxon>Eukaryota</taxon>
        <taxon>Metazoa</taxon>
        <taxon>Ecdysozoa</taxon>
        <taxon>Arthropoda</taxon>
        <taxon>Hexapoda</taxon>
        <taxon>Insecta</taxon>
        <taxon>Pterygota</taxon>
        <taxon>Neoptera</taxon>
        <taxon>Endopterygota</taxon>
        <taxon>Hymenoptera</taxon>
        <taxon>Apocrita</taxon>
        <taxon>Aculeata</taxon>
        <taxon>Apoidea</taxon>
        <taxon>Anthophila</taxon>
        <taxon>Apidae</taxon>
        <taxon>Melipona</taxon>
    </lineage>
</organism>
<evidence type="ECO:0000313" key="1">
    <source>
        <dbReference type="EMBL" id="KAK1119997.1"/>
    </source>
</evidence>
<gene>
    <name evidence="1" type="ORF">K0M31_012728</name>
</gene>
<feature type="non-terminal residue" evidence="1">
    <location>
        <position position="1"/>
    </location>
</feature>
<dbReference type="EMBL" id="JAHYIQ010000033">
    <property type="protein sequence ID" value="KAK1119997.1"/>
    <property type="molecule type" value="Genomic_DNA"/>
</dbReference>
<accession>A0AA40KGX4</accession>